<sequence>MGQWRRYGKGVDGYEVPTGGRRQALEDAVTAIHDHVRETGRAGIYSGDGTWRAALTDQLLAPMLQGPDRIRRGERVDGADTILAASPDDTREDTRDRLYRSRHYASPRMLTCHRIAEVLYAGIGAGTLQPVSAARLDDTVDLVLEAMTDGRLYPRMLAANGQGLREYLGLPGGPWTSSADDAVKQGRAMCAAPQVWCSRSRSGTRTTSPCSSPGQLPVMLRASVEDGLIGRFLALRAARPVPQLPRLVQRDHLRGASSHGHPNCSHEARLLS</sequence>
<protein>
    <submittedName>
        <fullName evidence="1">Uncharacterized protein</fullName>
    </submittedName>
</protein>
<evidence type="ECO:0000313" key="1">
    <source>
        <dbReference type="EMBL" id="MBE1612120.1"/>
    </source>
</evidence>
<accession>A0A927RHE3</accession>
<dbReference type="EMBL" id="JADBEM010000001">
    <property type="protein sequence ID" value="MBE1612120.1"/>
    <property type="molecule type" value="Genomic_DNA"/>
</dbReference>
<gene>
    <name evidence="1" type="ORF">HEB94_008968</name>
</gene>
<dbReference type="Proteomes" id="UP000638648">
    <property type="component" value="Unassembled WGS sequence"/>
</dbReference>
<keyword evidence="2" id="KW-1185">Reference proteome</keyword>
<dbReference type="AlphaFoldDB" id="A0A927RHE3"/>
<reference evidence="1" key="1">
    <citation type="submission" date="2020-10" db="EMBL/GenBank/DDBJ databases">
        <title>Sequencing the genomes of 1000 actinobacteria strains.</title>
        <authorList>
            <person name="Klenk H.-P."/>
        </authorList>
    </citation>
    <scope>NUCLEOTIDE SEQUENCE</scope>
    <source>
        <strain evidence="1">DSM 45354</strain>
    </source>
</reference>
<organism evidence="1 2">
    <name type="scientific">Actinopolymorpha pittospori</name>
    <dbReference type="NCBI Taxonomy" id="648752"/>
    <lineage>
        <taxon>Bacteria</taxon>
        <taxon>Bacillati</taxon>
        <taxon>Actinomycetota</taxon>
        <taxon>Actinomycetes</taxon>
        <taxon>Propionibacteriales</taxon>
        <taxon>Actinopolymorphaceae</taxon>
        <taxon>Actinopolymorpha</taxon>
    </lineage>
</organism>
<evidence type="ECO:0000313" key="2">
    <source>
        <dbReference type="Proteomes" id="UP000638648"/>
    </source>
</evidence>
<proteinExistence type="predicted"/>
<comment type="caution">
    <text evidence="1">The sequence shown here is derived from an EMBL/GenBank/DDBJ whole genome shotgun (WGS) entry which is preliminary data.</text>
</comment>
<name>A0A927RHE3_9ACTN</name>